<keyword evidence="14" id="KW-1185">Reference proteome</keyword>
<dbReference type="RefSeq" id="WP_066809949.1">
    <property type="nucleotide sequence ID" value="NZ_CP012661.1"/>
</dbReference>
<dbReference type="GO" id="GO:0055085">
    <property type="term" value="P:transmembrane transport"/>
    <property type="evidence" value="ECO:0007669"/>
    <property type="project" value="InterPro"/>
</dbReference>
<feature type="compositionally biased region" description="Low complexity" evidence="10">
    <location>
        <begin position="190"/>
        <end position="203"/>
    </location>
</feature>
<evidence type="ECO:0000256" key="3">
    <source>
        <dbReference type="ARBA" id="ARBA00022448"/>
    </source>
</evidence>
<evidence type="ECO:0000256" key="5">
    <source>
        <dbReference type="ARBA" id="ARBA00022519"/>
    </source>
</evidence>
<feature type="signal peptide" evidence="11">
    <location>
        <begin position="1"/>
        <end position="23"/>
    </location>
</feature>
<feature type="domain" description="TonB C-terminal" evidence="12">
    <location>
        <begin position="211"/>
        <end position="299"/>
    </location>
</feature>
<dbReference type="GO" id="GO:0015031">
    <property type="term" value="P:protein transport"/>
    <property type="evidence" value="ECO:0007669"/>
    <property type="project" value="UniProtKB-KW"/>
</dbReference>
<evidence type="ECO:0000256" key="10">
    <source>
        <dbReference type="SAM" id="MobiDB-lite"/>
    </source>
</evidence>
<dbReference type="PROSITE" id="PS52015">
    <property type="entry name" value="TONB_CTD"/>
    <property type="match status" value="1"/>
</dbReference>
<evidence type="ECO:0000256" key="4">
    <source>
        <dbReference type="ARBA" id="ARBA00022475"/>
    </source>
</evidence>
<accession>A0A159YZP5</accession>
<comment type="similarity">
    <text evidence="2">Belongs to the TonB family.</text>
</comment>
<feature type="chain" id="PRO_5007811412" evidence="11">
    <location>
        <begin position="24"/>
        <end position="299"/>
    </location>
</feature>
<evidence type="ECO:0000313" key="13">
    <source>
        <dbReference type="EMBL" id="AMY68092.1"/>
    </source>
</evidence>
<feature type="compositionally biased region" description="Pro residues" evidence="10">
    <location>
        <begin position="80"/>
        <end position="100"/>
    </location>
</feature>
<dbReference type="GO" id="GO:0098797">
    <property type="term" value="C:plasma membrane protein complex"/>
    <property type="evidence" value="ECO:0007669"/>
    <property type="project" value="TreeGrafter"/>
</dbReference>
<dbReference type="STRING" id="1335048.AKL17_0833"/>
<proteinExistence type="inferred from homology"/>
<evidence type="ECO:0000256" key="2">
    <source>
        <dbReference type="ARBA" id="ARBA00006555"/>
    </source>
</evidence>
<sequence length="299" mass="30581">MSGKLHALAALSVAVALHLAAFAWRPPVAGATASGSGGDALVSLEASSGSIAQMVEEWERAPEPVAEPEPQLPQPEMVQPDPPPQLALPDMPETPLPVPTPMMALPEAPEMPDMDIAELPPPEPEAEPEPEPEPAPEPLPETRPEPRPEPEPEPEPKPRAEPQPRRQPATPPSASAPAQRAAGSGGGAFAGAAGSAESATSRARANDLKAGWGAAIRARVERRKSYPRDAGSASGTVTVEVSVARNGALLGVAVTSSSGSPALDAALLKAVRAAGRFPAAPAGLGEASYSFILPMSFSP</sequence>
<keyword evidence="9" id="KW-0472">Membrane</keyword>
<feature type="compositionally biased region" description="Acidic residues" evidence="10">
    <location>
        <begin position="124"/>
        <end position="134"/>
    </location>
</feature>
<keyword evidence="6" id="KW-0812">Transmembrane</keyword>
<keyword evidence="7" id="KW-0653">Protein transport</keyword>
<reference evidence="13 14" key="1">
    <citation type="submission" date="2015-09" db="EMBL/GenBank/DDBJ databases">
        <title>Complete genome sequence of Defluviimonas alba cai42t isolated from an oilfield in Xinjiang.</title>
        <authorList>
            <person name="Geng S."/>
            <person name="Pan X."/>
            <person name="Wu X."/>
        </authorList>
    </citation>
    <scope>NUCLEOTIDE SEQUENCE [LARGE SCALE GENOMIC DNA]</scope>
    <source>
        <strain evidence="14">cai42</strain>
    </source>
</reference>
<evidence type="ECO:0000256" key="8">
    <source>
        <dbReference type="ARBA" id="ARBA00022989"/>
    </source>
</evidence>
<dbReference type="PANTHER" id="PTHR33446">
    <property type="entry name" value="PROTEIN TONB-RELATED"/>
    <property type="match status" value="1"/>
</dbReference>
<dbReference type="PATRIC" id="fig|1335048.3.peg.864"/>
<dbReference type="InterPro" id="IPR006260">
    <property type="entry name" value="TonB/TolA_C"/>
</dbReference>
<keyword evidence="11" id="KW-0732">Signal</keyword>
<name>A0A159YZP5_9RHOB</name>
<dbReference type="EMBL" id="CP012661">
    <property type="protein sequence ID" value="AMY68092.1"/>
    <property type="molecule type" value="Genomic_DNA"/>
</dbReference>
<keyword evidence="3" id="KW-0813">Transport</keyword>
<dbReference type="Proteomes" id="UP000076128">
    <property type="component" value="Chromosome"/>
</dbReference>
<dbReference type="OrthoDB" id="7722272at2"/>
<dbReference type="PANTHER" id="PTHR33446:SF2">
    <property type="entry name" value="PROTEIN TONB"/>
    <property type="match status" value="1"/>
</dbReference>
<evidence type="ECO:0000256" key="1">
    <source>
        <dbReference type="ARBA" id="ARBA00004383"/>
    </source>
</evidence>
<gene>
    <name evidence="13" type="ORF">AKL17_0833</name>
</gene>
<protein>
    <submittedName>
        <fullName evidence="13">Protein TonB</fullName>
    </submittedName>
</protein>
<evidence type="ECO:0000256" key="9">
    <source>
        <dbReference type="ARBA" id="ARBA00023136"/>
    </source>
</evidence>
<evidence type="ECO:0000256" key="6">
    <source>
        <dbReference type="ARBA" id="ARBA00022692"/>
    </source>
</evidence>
<organism evidence="13 14">
    <name type="scientific">Frigidibacter mobilis</name>
    <dbReference type="NCBI Taxonomy" id="1335048"/>
    <lineage>
        <taxon>Bacteria</taxon>
        <taxon>Pseudomonadati</taxon>
        <taxon>Pseudomonadota</taxon>
        <taxon>Alphaproteobacteria</taxon>
        <taxon>Rhodobacterales</taxon>
        <taxon>Paracoccaceae</taxon>
        <taxon>Frigidibacter</taxon>
    </lineage>
</organism>
<dbReference type="NCBIfam" id="TIGR01352">
    <property type="entry name" value="tonB_Cterm"/>
    <property type="match status" value="1"/>
</dbReference>
<evidence type="ECO:0000256" key="7">
    <source>
        <dbReference type="ARBA" id="ARBA00022927"/>
    </source>
</evidence>
<feature type="compositionally biased region" description="Low complexity" evidence="10">
    <location>
        <begin position="166"/>
        <end position="182"/>
    </location>
</feature>
<dbReference type="KEGG" id="daa:AKL17_0833"/>
<dbReference type="SUPFAM" id="SSF74653">
    <property type="entry name" value="TolA/TonB C-terminal domain"/>
    <property type="match status" value="1"/>
</dbReference>
<dbReference type="GO" id="GO:0031992">
    <property type="term" value="F:energy transducer activity"/>
    <property type="evidence" value="ECO:0007669"/>
    <property type="project" value="TreeGrafter"/>
</dbReference>
<keyword evidence="5" id="KW-0997">Cell inner membrane</keyword>
<evidence type="ECO:0000259" key="12">
    <source>
        <dbReference type="PROSITE" id="PS52015"/>
    </source>
</evidence>
<feature type="region of interest" description="Disordered" evidence="10">
    <location>
        <begin position="57"/>
        <end position="207"/>
    </location>
</feature>
<dbReference type="Pfam" id="PF13103">
    <property type="entry name" value="TonB_2"/>
    <property type="match status" value="1"/>
</dbReference>
<dbReference type="InterPro" id="IPR037682">
    <property type="entry name" value="TonB_C"/>
</dbReference>
<keyword evidence="4" id="KW-1003">Cell membrane</keyword>
<dbReference type="InterPro" id="IPR051045">
    <property type="entry name" value="TonB-dependent_transducer"/>
</dbReference>
<comment type="subcellular location">
    <subcellularLocation>
        <location evidence="1">Cell inner membrane</location>
        <topology evidence="1">Single-pass membrane protein</topology>
        <orientation evidence="1">Periplasmic side</orientation>
    </subcellularLocation>
</comment>
<evidence type="ECO:0000313" key="14">
    <source>
        <dbReference type="Proteomes" id="UP000076128"/>
    </source>
</evidence>
<keyword evidence="8" id="KW-1133">Transmembrane helix</keyword>
<dbReference type="AlphaFoldDB" id="A0A159YZP5"/>
<feature type="compositionally biased region" description="Basic and acidic residues" evidence="10">
    <location>
        <begin position="140"/>
        <end position="164"/>
    </location>
</feature>
<evidence type="ECO:0000256" key="11">
    <source>
        <dbReference type="SAM" id="SignalP"/>
    </source>
</evidence>
<dbReference type="Gene3D" id="3.30.1150.10">
    <property type="match status" value="1"/>
</dbReference>